<gene>
    <name evidence="1" type="ORF">EHQ43_18555</name>
</gene>
<dbReference type="RefSeq" id="WP_135771999.1">
    <property type="nucleotide sequence ID" value="NZ_RQFT01000016.1"/>
</dbReference>
<dbReference type="EMBL" id="RQFT01000016">
    <property type="protein sequence ID" value="TGL01905.1"/>
    <property type="molecule type" value="Genomic_DNA"/>
</dbReference>
<proteinExistence type="predicted"/>
<dbReference type="AlphaFoldDB" id="A0A7I0HM47"/>
<comment type="caution">
    <text evidence="1">The sequence shown here is derived from an EMBL/GenBank/DDBJ whole genome shotgun (WGS) entry which is preliminary data.</text>
</comment>
<dbReference type="Proteomes" id="UP000297641">
    <property type="component" value="Unassembled WGS sequence"/>
</dbReference>
<sequence>MPANKSKNLRSGDLGEEFGLYLLKPYTVISQVPRTEDVGIDAIVTLLKNLDNRNYTAGNSFYLQLKSKSISTVQYSKDAIPWLLSLDLPLMYGIVDRLNFSIQLYSTAKLSEYIAVTKDISEITIAFDDDYQMQDFSNHKEGSISIGPPILDFEISKHNDSTFYETFYAIVAPHVQLLKENLETRRFGFIYNISWKTNEIPKRQLWKSSLSAKNPGEGFEHIDNLMAPYFSVWLDECLRGKELETLEDRLDLLNKAKQAIQILSRPRDKS</sequence>
<accession>A0A7I0HM47</accession>
<evidence type="ECO:0000313" key="2">
    <source>
        <dbReference type="Proteomes" id="UP000297641"/>
    </source>
</evidence>
<evidence type="ECO:0000313" key="1">
    <source>
        <dbReference type="EMBL" id="TGL01905.1"/>
    </source>
</evidence>
<protein>
    <recommendedName>
        <fullName evidence="3">DUF4365 domain-containing protein</fullName>
    </recommendedName>
</protein>
<evidence type="ECO:0008006" key="3">
    <source>
        <dbReference type="Google" id="ProtNLM"/>
    </source>
</evidence>
<organism evidence="1 2">
    <name type="scientific">Leptospira bouyouniensis</name>
    <dbReference type="NCBI Taxonomy" id="2484911"/>
    <lineage>
        <taxon>Bacteria</taxon>
        <taxon>Pseudomonadati</taxon>
        <taxon>Spirochaetota</taxon>
        <taxon>Spirochaetia</taxon>
        <taxon>Leptospirales</taxon>
        <taxon>Leptospiraceae</taxon>
        <taxon>Leptospira</taxon>
    </lineage>
</organism>
<name>A0A7I0HM47_9LEPT</name>
<reference evidence="1 2" key="1">
    <citation type="journal article" date="2019" name="PLoS Negl. Trop. Dis.">
        <title>Revisiting the worldwide diversity of Leptospira species in the environment.</title>
        <authorList>
            <person name="Vincent A.T."/>
            <person name="Schiettekatte O."/>
            <person name="Bourhy P."/>
            <person name="Veyrier F.J."/>
            <person name="Picardeau M."/>
        </authorList>
    </citation>
    <scope>NUCLEOTIDE SEQUENCE [LARGE SCALE GENOMIC DNA]</scope>
    <source>
        <strain evidence="1 2">201800273</strain>
    </source>
</reference>